<organism evidence="1 2">
    <name type="scientific">Pseudomonas phage vB_PaeM_PS119XW</name>
    <dbReference type="NCBI Taxonomy" id="2601632"/>
    <lineage>
        <taxon>Viruses</taxon>
        <taxon>Duplodnaviria</taxon>
        <taxon>Heunggongvirae</taxon>
        <taxon>Uroviricota</taxon>
        <taxon>Caudoviricetes</taxon>
        <taxon>Chimalliviridae</taxon>
        <taxon>Pawinskivirus</taxon>
        <taxon>Pawinskivirus PS119XW</taxon>
    </lineage>
</organism>
<dbReference type="KEGG" id="vg:77937116"/>
<reference evidence="1 2" key="1">
    <citation type="submission" date="2019-06" db="EMBL/GenBank/DDBJ databases">
        <title>A distant relative of Phikzvirus genus phages from a therapeutic phage collection.</title>
        <authorList>
            <person name="Hejnowicz M.S."/>
            <person name="Dabrowski K."/>
            <person name="Gawor J."/>
            <person name="Weber-Dabrowska B."/>
            <person name="Gromadka R."/>
            <person name="Lobocka M.B."/>
        </authorList>
    </citation>
    <scope>NUCLEOTIDE SEQUENCE [LARGE SCALE GENOMIC DNA]</scope>
</reference>
<sequence>MAVTLKFPFMPSLEPAELTAVIRDIYLDQCAEKGTTPHPEAFEHQPVVHVTNMVHGEGEDVHWAEDSDSENLHICFTCPLTGALAKVVQPLNYTAPMNKVCVRLWIEHMLLTMLELLLFTQMQEQITIMSNAASERRTIITKSIHAKKEQLDAAQ</sequence>
<keyword evidence="2" id="KW-1185">Reference proteome</keyword>
<accession>A0A5C1K851</accession>
<name>A0A5C1K851_9CAUD</name>
<dbReference type="EMBL" id="MN103543">
    <property type="protein sequence ID" value="QEM42095.1"/>
    <property type="molecule type" value="Genomic_DNA"/>
</dbReference>
<protein>
    <submittedName>
        <fullName evidence="1">Uncharacterized protein</fullName>
    </submittedName>
</protein>
<evidence type="ECO:0000313" key="1">
    <source>
        <dbReference type="EMBL" id="QEM42095.1"/>
    </source>
</evidence>
<dbReference type="Proteomes" id="UP000322144">
    <property type="component" value="Segment"/>
</dbReference>
<proteinExistence type="predicted"/>
<dbReference type="GeneID" id="77937116"/>
<dbReference type="RefSeq" id="YP_010661106.1">
    <property type="nucleotide sequence ID" value="NC_070882.1"/>
</dbReference>
<evidence type="ECO:0000313" key="2">
    <source>
        <dbReference type="Proteomes" id="UP000322144"/>
    </source>
</evidence>